<evidence type="ECO:0000259" key="12">
    <source>
        <dbReference type="Pfam" id="PF01693"/>
    </source>
</evidence>
<dbReference type="EnsemblPlants" id="QL05p071275:mrna">
    <property type="protein sequence ID" value="QL05p071275:mrna"/>
    <property type="gene ID" value="QL05p071275"/>
</dbReference>
<evidence type="ECO:0000256" key="7">
    <source>
        <dbReference type="ARBA" id="ARBA00022723"/>
    </source>
</evidence>
<dbReference type="AlphaFoldDB" id="A0A7N2LTW0"/>
<dbReference type="Gene3D" id="3.40.970.10">
    <property type="entry name" value="Ribonuclease H1, N-terminal domain"/>
    <property type="match status" value="1"/>
</dbReference>
<dbReference type="InterPro" id="IPR011320">
    <property type="entry name" value="RNase_H1_N"/>
</dbReference>
<evidence type="ECO:0000256" key="2">
    <source>
        <dbReference type="ARBA" id="ARBA00004065"/>
    </source>
</evidence>
<dbReference type="Pfam" id="PF01693">
    <property type="entry name" value="Cauli_VI"/>
    <property type="match status" value="1"/>
</dbReference>
<keyword evidence="14" id="KW-1185">Reference proteome</keyword>
<feature type="compositionally biased region" description="Low complexity" evidence="11">
    <location>
        <begin position="100"/>
        <end position="123"/>
    </location>
</feature>
<keyword evidence="6" id="KW-0540">Nuclease</keyword>
<evidence type="ECO:0000256" key="11">
    <source>
        <dbReference type="SAM" id="MobiDB-lite"/>
    </source>
</evidence>
<dbReference type="EMBL" id="LRBV02000005">
    <property type="status" value="NOT_ANNOTATED_CDS"/>
    <property type="molecule type" value="Genomic_DNA"/>
</dbReference>
<dbReference type="InterPro" id="IPR009027">
    <property type="entry name" value="Ribosomal_bL9/RNase_H1_N"/>
</dbReference>
<reference evidence="13 14" key="1">
    <citation type="journal article" date="2016" name="G3 (Bethesda)">
        <title>First Draft Assembly and Annotation of the Genome of a California Endemic Oak Quercus lobata Nee (Fagaceae).</title>
        <authorList>
            <person name="Sork V.L."/>
            <person name="Fitz-Gibbon S.T."/>
            <person name="Puiu D."/>
            <person name="Crepeau M."/>
            <person name="Gugger P.F."/>
            <person name="Sherman R."/>
            <person name="Stevens K."/>
            <person name="Langley C.H."/>
            <person name="Pellegrini M."/>
            <person name="Salzberg S.L."/>
        </authorList>
    </citation>
    <scope>NUCLEOTIDE SEQUENCE [LARGE SCALE GENOMIC DNA]</scope>
    <source>
        <strain evidence="13 14">cv. SW786</strain>
    </source>
</reference>
<dbReference type="SUPFAM" id="SSF55658">
    <property type="entry name" value="L9 N-domain-like"/>
    <property type="match status" value="1"/>
</dbReference>
<evidence type="ECO:0000256" key="3">
    <source>
        <dbReference type="ARBA" id="ARBA00005300"/>
    </source>
</evidence>
<dbReference type="GO" id="GO:0004523">
    <property type="term" value="F:RNA-DNA hybrid ribonuclease activity"/>
    <property type="evidence" value="ECO:0007669"/>
    <property type="project" value="UniProtKB-EC"/>
</dbReference>
<accession>A0A7N2LTW0</accession>
<feature type="domain" description="Ribonuclease H1 N-terminal" evidence="12">
    <location>
        <begin position="40"/>
        <end position="82"/>
    </location>
</feature>
<protein>
    <recommendedName>
        <fullName evidence="5">Ribonuclease H</fullName>
        <ecNumber evidence="4">3.1.26.4</ecNumber>
    </recommendedName>
</protein>
<reference evidence="13" key="2">
    <citation type="submission" date="2021-01" db="UniProtKB">
        <authorList>
            <consortium name="EnsemblPlants"/>
        </authorList>
    </citation>
    <scope>IDENTIFICATION</scope>
</reference>
<evidence type="ECO:0000256" key="4">
    <source>
        <dbReference type="ARBA" id="ARBA00012180"/>
    </source>
</evidence>
<evidence type="ECO:0000256" key="10">
    <source>
        <dbReference type="ARBA" id="ARBA00022842"/>
    </source>
</evidence>
<evidence type="ECO:0000256" key="5">
    <source>
        <dbReference type="ARBA" id="ARBA00017721"/>
    </source>
</evidence>
<evidence type="ECO:0000256" key="9">
    <source>
        <dbReference type="ARBA" id="ARBA00022801"/>
    </source>
</evidence>
<evidence type="ECO:0000256" key="6">
    <source>
        <dbReference type="ARBA" id="ARBA00022722"/>
    </source>
</evidence>
<proteinExistence type="inferred from homology"/>
<comment type="cofactor">
    <cofactor evidence="1">
        <name>Mg(2+)</name>
        <dbReference type="ChEBI" id="CHEBI:18420"/>
    </cofactor>
</comment>
<evidence type="ECO:0000313" key="14">
    <source>
        <dbReference type="Proteomes" id="UP000594261"/>
    </source>
</evidence>
<keyword evidence="9" id="KW-0378">Hydrolase</keyword>
<keyword evidence="7" id="KW-0479">Metal-binding</keyword>
<dbReference type="InParanoid" id="A0A7N2LTW0"/>
<evidence type="ECO:0000313" key="13">
    <source>
        <dbReference type="EnsemblPlants" id="QL05p071275:mrna"/>
    </source>
</evidence>
<dbReference type="EC" id="3.1.26.4" evidence="4"/>
<dbReference type="GO" id="GO:0046872">
    <property type="term" value="F:metal ion binding"/>
    <property type="evidence" value="ECO:0007669"/>
    <property type="project" value="UniProtKB-KW"/>
</dbReference>
<dbReference type="Gramene" id="QL05p071275:mrna">
    <property type="protein sequence ID" value="QL05p071275:mrna"/>
    <property type="gene ID" value="QL05p071275"/>
</dbReference>
<dbReference type="InterPro" id="IPR037056">
    <property type="entry name" value="RNase_H1_N_sf"/>
</dbReference>
<keyword evidence="8" id="KW-0255">Endonuclease</keyword>
<evidence type="ECO:0000256" key="1">
    <source>
        <dbReference type="ARBA" id="ARBA00001946"/>
    </source>
</evidence>
<dbReference type="FunFam" id="3.40.970.10:FF:000002">
    <property type="entry name" value="Ribonuclease H"/>
    <property type="match status" value="1"/>
</dbReference>
<comment type="function">
    <text evidence="2">Endonuclease that specifically degrades the RNA of RNA-DNA hybrids.</text>
</comment>
<comment type="similarity">
    <text evidence="3">Belongs to the RNase H family.</text>
</comment>
<feature type="region of interest" description="Disordered" evidence="11">
    <location>
        <begin position="98"/>
        <end position="124"/>
    </location>
</feature>
<sequence>MYSTLYKMTASSYLCGLEPWQRKTFRQGEEKPPSLLQGGRYYVVFVGRAPGIYDNWAEASRQVHRFANAEHKSYKDRREAESAYMEFMQRNGRNVQYGASQSWTSPTMSPSSSGMASQSEGTSYCDGDVRNRLLRYQLNVAIEERDHARRIATLSTNMLSEVVAHVMGEDEVHDSTRQGSTK</sequence>
<name>A0A7N2LTW0_QUELO</name>
<dbReference type="Proteomes" id="UP000594261">
    <property type="component" value="Chromosome 5"/>
</dbReference>
<organism evidence="13 14">
    <name type="scientific">Quercus lobata</name>
    <name type="common">Valley oak</name>
    <dbReference type="NCBI Taxonomy" id="97700"/>
    <lineage>
        <taxon>Eukaryota</taxon>
        <taxon>Viridiplantae</taxon>
        <taxon>Streptophyta</taxon>
        <taxon>Embryophyta</taxon>
        <taxon>Tracheophyta</taxon>
        <taxon>Spermatophyta</taxon>
        <taxon>Magnoliopsida</taxon>
        <taxon>eudicotyledons</taxon>
        <taxon>Gunneridae</taxon>
        <taxon>Pentapetalae</taxon>
        <taxon>rosids</taxon>
        <taxon>fabids</taxon>
        <taxon>Fagales</taxon>
        <taxon>Fagaceae</taxon>
        <taxon>Quercus</taxon>
    </lineage>
</organism>
<evidence type="ECO:0000256" key="8">
    <source>
        <dbReference type="ARBA" id="ARBA00022759"/>
    </source>
</evidence>
<keyword evidence="10" id="KW-0460">Magnesium</keyword>